<accession>A0A0M6YJA9</accession>
<keyword evidence="2" id="KW-0812">Transmembrane</keyword>
<dbReference type="AlphaFoldDB" id="A0A0M6YJA9"/>
<evidence type="ECO:0000256" key="1">
    <source>
        <dbReference type="SAM" id="MobiDB-lite"/>
    </source>
</evidence>
<sequence>MSATAPSDIRTEPRASSAPDLENPLRRRRLTLRPGGSDAPTATRRPVGPSPIEIAALVFTLAWLGLVGWFFLTLQGDPDRITPATPLSVMTTILAVFLPVALVWVAVSAARTAQTMREESARLRTSMDTMRDSNAAHQKELREALSRDLDTRLAQLDTAHAVLAAELAALQRPAEPAPVLTAPARPAAPPPRQTTLALGTEPLAEPVPPEDFVRALNFPDNDRDLEGFEVLRRALRHHETARLVTASQDLLTLLAQDGIYMDDLTVHRADPVLWRAFADGTHGAEVAALGGIKDRSSLALTSGRMKDDTVFRDAVHHFLRTFDQVFPRFADIATDREIMAFADTRTARAFMVCARVAGTFD</sequence>
<feature type="transmembrane region" description="Helical" evidence="2">
    <location>
        <begin position="84"/>
        <end position="107"/>
    </location>
</feature>
<gene>
    <name evidence="3" type="ORF">JDO7802_01896</name>
</gene>
<dbReference type="RefSeq" id="WP_245624161.1">
    <property type="nucleotide sequence ID" value="NZ_CXSU01000012.1"/>
</dbReference>
<protein>
    <submittedName>
        <fullName evidence="3">Uncharacterized protein</fullName>
    </submittedName>
</protein>
<keyword evidence="2" id="KW-1133">Transmembrane helix</keyword>
<proteinExistence type="predicted"/>
<dbReference type="EMBL" id="CXSU01000012">
    <property type="protein sequence ID" value="CTQ49879.1"/>
    <property type="molecule type" value="Genomic_DNA"/>
</dbReference>
<evidence type="ECO:0000313" key="4">
    <source>
        <dbReference type="Proteomes" id="UP000049222"/>
    </source>
</evidence>
<evidence type="ECO:0000256" key="2">
    <source>
        <dbReference type="SAM" id="Phobius"/>
    </source>
</evidence>
<dbReference type="STRING" id="420998.JDO7802_01896"/>
<evidence type="ECO:0000313" key="3">
    <source>
        <dbReference type="EMBL" id="CTQ49879.1"/>
    </source>
</evidence>
<keyword evidence="4" id="KW-1185">Reference proteome</keyword>
<organism evidence="3 4">
    <name type="scientific">Jannaschia donghaensis</name>
    <dbReference type="NCBI Taxonomy" id="420998"/>
    <lineage>
        <taxon>Bacteria</taxon>
        <taxon>Pseudomonadati</taxon>
        <taxon>Pseudomonadota</taxon>
        <taxon>Alphaproteobacteria</taxon>
        <taxon>Rhodobacterales</taxon>
        <taxon>Roseobacteraceae</taxon>
        <taxon>Jannaschia</taxon>
    </lineage>
</organism>
<keyword evidence="2" id="KW-0472">Membrane</keyword>
<reference evidence="3 4" key="1">
    <citation type="submission" date="2015-07" db="EMBL/GenBank/DDBJ databases">
        <authorList>
            <person name="Noorani M."/>
        </authorList>
    </citation>
    <scope>NUCLEOTIDE SEQUENCE [LARGE SCALE GENOMIC DNA]</scope>
    <source>
        <strain evidence="3 4">CECT 7802</strain>
    </source>
</reference>
<name>A0A0M6YJA9_9RHOB</name>
<dbReference type="Proteomes" id="UP000049222">
    <property type="component" value="Unassembled WGS sequence"/>
</dbReference>
<feature type="region of interest" description="Disordered" evidence="1">
    <location>
        <begin position="1"/>
        <end position="47"/>
    </location>
</feature>
<feature type="transmembrane region" description="Helical" evidence="2">
    <location>
        <begin position="54"/>
        <end position="72"/>
    </location>
</feature>